<feature type="region of interest" description="Disordered" evidence="5">
    <location>
        <begin position="1"/>
        <end position="40"/>
    </location>
</feature>
<accession>A0ABN1FKY6</accession>
<keyword evidence="9" id="KW-1185">Reference proteome</keyword>
<evidence type="ECO:0000256" key="1">
    <source>
        <dbReference type="ARBA" id="ARBA00004651"/>
    </source>
</evidence>
<feature type="transmembrane region" description="Helical" evidence="6">
    <location>
        <begin position="362"/>
        <end position="383"/>
    </location>
</feature>
<dbReference type="Pfam" id="PF07690">
    <property type="entry name" value="MFS_1"/>
    <property type="match status" value="1"/>
</dbReference>
<evidence type="ECO:0000259" key="7">
    <source>
        <dbReference type="PROSITE" id="PS50850"/>
    </source>
</evidence>
<gene>
    <name evidence="8" type="ORF">GCM10009546_64130</name>
</gene>
<keyword evidence="4 6" id="KW-0472">Membrane</keyword>
<keyword evidence="2 6" id="KW-0812">Transmembrane</keyword>
<feature type="transmembrane region" description="Helical" evidence="6">
    <location>
        <begin position="80"/>
        <end position="103"/>
    </location>
</feature>
<keyword evidence="3 6" id="KW-1133">Transmembrane helix</keyword>
<feature type="domain" description="Major facilitator superfamily (MFS) profile" evidence="7">
    <location>
        <begin position="49"/>
        <end position="415"/>
    </location>
</feature>
<comment type="caution">
    <text evidence="8">The sequence shown here is derived from an EMBL/GenBank/DDBJ whole genome shotgun (WGS) entry which is preliminary data.</text>
</comment>
<feature type="transmembrane region" description="Helical" evidence="6">
    <location>
        <begin position="327"/>
        <end position="350"/>
    </location>
</feature>
<feature type="transmembrane region" description="Helical" evidence="6">
    <location>
        <begin position="201"/>
        <end position="222"/>
    </location>
</feature>
<dbReference type="InterPro" id="IPR036259">
    <property type="entry name" value="MFS_trans_sf"/>
</dbReference>
<dbReference type="EMBL" id="BAAAHD010000075">
    <property type="protein sequence ID" value="GAA0592912.1"/>
    <property type="molecule type" value="Genomic_DNA"/>
</dbReference>
<feature type="transmembrane region" description="Helical" evidence="6">
    <location>
        <begin position="272"/>
        <end position="291"/>
    </location>
</feature>
<feature type="transmembrane region" description="Helical" evidence="6">
    <location>
        <begin position="303"/>
        <end position="321"/>
    </location>
</feature>
<dbReference type="Proteomes" id="UP001501427">
    <property type="component" value="Unassembled WGS sequence"/>
</dbReference>
<dbReference type="PROSITE" id="PS50850">
    <property type="entry name" value="MFS"/>
    <property type="match status" value="1"/>
</dbReference>
<organism evidence="8 9">
    <name type="scientific">Actinomadura livida</name>
    <dbReference type="NCBI Taxonomy" id="79909"/>
    <lineage>
        <taxon>Bacteria</taxon>
        <taxon>Bacillati</taxon>
        <taxon>Actinomycetota</taxon>
        <taxon>Actinomycetes</taxon>
        <taxon>Streptosporangiales</taxon>
        <taxon>Thermomonosporaceae</taxon>
        <taxon>Actinomadura</taxon>
    </lineage>
</organism>
<protein>
    <submittedName>
        <fullName evidence="8">MFS transporter</fullName>
    </submittedName>
</protein>
<evidence type="ECO:0000256" key="3">
    <source>
        <dbReference type="ARBA" id="ARBA00022989"/>
    </source>
</evidence>
<dbReference type="Gene3D" id="1.20.1250.20">
    <property type="entry name" value="MFS general substrate transporter like domains"/>
    <property type="match status" value="1"/>
</dbReference>
<feature type="transmembrane region" description="Helical" evidence="6">
    <location>
        <begin position="243"/>
        <end position="266"/>
    </location>
</feature>
<dbReference type="InterPro" id="IPR011701">
    <property type="entry name" value="MFS"/>
</dbReference>
<dbReference type="InterPro" id="IPR020846">
    <property type="entry name" value="MFS_dom"/>
</dbReference>
<dbReference type="InterPro" id="IPR052714">
    <property type="entry name" value="MFS_Exporter"/>
</dbReference>
<feature type="transmembrane region" description="Helical" evidence="6">
    <location>
        <begin position="49"/>
        <end position="68"/>
    </location>
</feature>
<dbReference type="PANTHER" id="PTHR23531">
    <property type="entry name" value="QUINOLENE RESISTANCE PROTEIN NORA"/>
    <property type="match status" value="1"/>
</dbReference>
<proteinExistence type="predicted"/>
<comment type="subcellular location">
    <subcellularLocation>
        <location evidence="1">Cell membrane</location>
        <topology evidence="1">Multi-pass membrane protein</topology>
    </subcellularLocation>
</comment>
<evidence type="ECO:0000256" key="6">
    <source>
        <dbReference type="SAM" id="Phobius"/>
    </source>
</evidence>
<feature type="transmembrane region" description="Helical" evidence="6">
    <location>
        <begin position="174"/>
        <end position="195"/>
    </location>
</feature>
<dbReference type="PANTHER" id="PTHR23531:SF1">
    <property type="entry name" value="QUINOLENE RESISTANCE PROTEIN NORA"/>
    <property type="match status" value="1"/>
</dbReference>
<evidence type="ECO:0000313" key="8">
    <source>
        <dbReference type="EMBL" id="GAA0592912.1"/>
    </source>
</evidence>
<feature type="transmembrane region" description="Helical" evidence="6">
    <location>
        <begin position="389"/>
        <end position="406"/>
    </location>
</feature>
<feature type="transmembrane region" description="Helical" evidence="6">
    <location>
        <begin position="110"/>
        <end position="132"/>
    </location>
</feature>
<reference evidence="8 9" key="1">
    <citation type="journal article" date="2019" name="Int. J. Syst. Evol. Microbiol.">
        <title>The Global Catalogue of Microorganisms (GCM) 10K type strain sequencing project: providing services to taxonomists for standard genome sequencing and annotation.</title>
        <authorList>
            <consortium name="The Broad Institute Genomics Platform"/>
            <consortium name="The Broad Institute Genome Sequencing Center for Infectious Disease"/>
            <person name="Wu L."/>
            <person name="Ma J."/>
        </authorList>
    </citation>
    <scope>NUCLEOTIDE SEQUENCE [LARGE SCALE GENOMIC DNA]</scope>
    <source>
        <strain evidence="8 9">JCM 10667</strain>
    </source>
</reference>
<feature type="transmembrane region" description="Helical" evidence="6">
    <location>
        <begin position="138"/>
        <end position="162"/>
    </location>
</feature>
<evidence type="ECO:0000256" key="2">
    <source>
        <dbReference type="ARBA" id="ARBA00022692"/>
    </source>
</evidence>
<evidence type="ECO:0000256" key="5">
    <source>
        <dbReference type="SAM" id="MobiDB-lite"/>
    </source>
</evidence>
<evidence type="ECO:0000313" key="9">
    <source>
        <dbReference type="Proteomes" id="UP001501427"/>
    </source>
</evidence>
<name>A0ABN1FKY6_9ACTN</name>
<sequence>MLAAATLPSSHPTAEEDAMSTIATPAPAPRNTAGEAARHAARPPLMSRAFALVLVAGTGSATSFYLLFSALPRYADANGAGGAGAGLATGVMMLATVGTELVVSRLVARFGYRAVFGTGLALLGIPALALAASGSMAVILAVCLVRGAGFAVAVVLGGALVASIVPPERRAEGLGVYGIACGVPAMAALPMGLWLSDAAGYTPVFVLAGLSALAGLAAVRDLPGRRPAPEEPLGIVAAARSRALLGPALVFAATATATGITATFLPLAAGGAAAWALLAHGLTATATRWWAGRDADRNGAARQLVPGLLISAGGIAVLVLVSDPAAALAGMVVFGAGFGLTGNASMAVLLDRVPASSYGTVTALWNIAYDAGIGLGAAGFGLLAVRTGYPAAFGLTAALMLLPLLGGRGALIRPARTGPATAA</sequence>
<evidence type="ECO:0000256" key="4">
    <source>
        <dbReference type="ARBA" id="ARBA00023136"/>
    </source>
</evidence>
<dbReference type="SUPFAM" id="SSF103473">
    <property type="entry name" value="MFS general substrate transporter"/>
    <property type="match status" value="1"/>
</dbReference>